<feature type="transmembrane region" description="Helical" evidence="1">
    <location>
        <begin position="231"/>
        <end position="257"/>
    </location>
</feature>
<dbReference type="Proteomes" id="UP000708208">
    <property type="component" value="Unassembled WGS sequence"/>
</dbReference>
<proteinExistence type="predicted"/>
<feature type="transmembrane region" description="Helical" evidence="1">
    <location>
        <begin position="173"/>
        <end position="193"/>
    </location>
</feature>
<keyword evidence="1" id="KW-0472">Membrane</keyword>
<feature type="transmembrane region" description="Helical" evidence="1">
    <location>
        <begin position="51"/>
        <end position="73"/>
    </location>
</feature>
<evidence type="ECO:0000313" key="2">
    <source>
        <dbReference type="EMBL" id="CAG7835142.1"/>
    </source>
</evidence>
<name>A0A8J2LFK3_9HEXA</name>
<dbReference type="AlphaFoldDB" id="A0A8J2LFK3"/>
<accession>A0A8J2LFK3</accession>
<feature type="transmembrane region" description="Helical" evidence="1">
    <location>
        <begin position="85"/>
        <end position="106"/>
    </location>
</feature>
<keyword evidence="3" id="KW-1185">Reference proteome</keyword>
<keyword evidence="1" id="KW-1133">Transmembrane helix</keyword>
<organism evidence="2 3">
    <name type="scientific">Allacma fusca</name>
    <dbReference type="NCBI Taxonomy" id="39272"/>
    <lineage>
        <taxon>Eukaryota</taxon>
        <taxon>Metazoa</taxon>
        <taxon>Ecdysozoa</taxon>
        <taxon>Arthropoda</taxon>
        <taxon>Hexapoda</taxon>
        <taxon>Collembola</taxon>
        <taxon>Symphypleona</taxon>
        <taxon>Sminthuridae</taxon>
        <taxon>Allacma</taxon>
    </lineage>
</organism>
<feature type="transmembrane region" description="Helical" evidence="1">
    <location>
        <begin position="277"/>
        <end position="298"/>
    </location>
</feature>
<feature type="transmembrane region" description="Helical" evidence="1">
    <location>
        <begin position="199"/>
        <end position="224"/>
    </location>
</feature>
<evidence type="ECO:0008006" key="4">
    <source>
        <dbReference type="Google" id="ProtNLM"/>
    </source>
</evidence>
<sequence>MKLPDVSVDAIRHHLYEHPVPSVQFFTIILGVLDVAFTADSFFPWPDEEFFLAMTVIALIFSVGILIGGKMYVSETTQAIDMTINLVMGAVLFIAAMIMLISAIVYDENISGFRVGERIFAAILGICNAGAFGFIGVTMLRELQNSIHPVTYKNSFIVLNWDRIRQTKYTGKLQVLAIMIGLVDLMMTGHSYYRRSEEGLFLSIVAICFMFSTIELLGTLLGFFKTADYSAYVVLAVVHSIAGLLLVSGGALMAVAATQYSEICAGNCNNTSYDERMACGVLGIVNGLLYGLIAYCWYARSQKSNQIPNQFEWDYEDLEPLIPERLEGNGPIVS</sequence>
<keyword evidence="1" id="KW-0812">Transmembrane</keyword>
<evidence type="ECO:0000256" key="1">
    <source>
        <dbReference type="SAM" id="Phobius"/>
    </source>
</evidence>
<protein>
    <recommendedName>
        <fullName evidence="4">MARVEL domain-containing protein</fullName>
    </recommendedName>
</protein>
<comment type="caution">
    <text evidence="2">The sequence shown here is derived from an EMBL/GenBank/DDBJ whole genome shotgun (WGS) entry which is preliminary data.</text>
</comment>
<reference evidence="2" key="1">
    <citation type="submission" date="2021-06" db="EMBL/GenBank/DDBJ databases">
        <authorList>
            <person name="Hodson N. C."/>
            <person name="Mongue J. A."/>
            <person name="Jaron S. K."/>
        </authorList>
    </citation>
    <scope>NUCLEOTIDE SEQUENCE</scope>
</reference>
<evidence type="ECO:0000313" key="3">
    <source>
        <dbReference type="Proteomes" id="UP000708208"/>
    </source>
</evidence>
<gene>
    <name evidence="2" type="ORF">AFUS01_LOCUS44555</name>
</gene>
<feature type="transmembrane region" description="Helical" evidence="1">
    <location>
        <begin position="118"/>
        <end position="140"/>
    </location>
</feature>
<dbReference type="EMBL" id="CAJVCH010570539">
    <property type="protein sequence ID" value="CAG7835142.1"/>
    <property type="molecule type" value="Genomic_DNA"/>
</dbReference>